<dbReference type="RefSeq" id="WP_029312567.1">
    <property type="nucleotide sequence ID" value="NZ_FTNE01000024.1"/>
</dbReference>
<dbReference type="InterPro" id="IPR011032">
    <property type="entry name" value="GroES-like_sf"/>
</dbReference>
<sequence length="339" mass="35284">MPAIVIHRAGDLRVEPRTAPPAGAGQVRVRIDRGGICGSDLHYVRHGGFGPVRLAEPMVLGHEVVGTIAGLGSGVTDLAVGDAVAINPALPCGICRFCTEGMSNHCLDMRFFGSAMRRPHVQGAFSTEVTVEARQLVKLPHGLDPSIAVFAEPLAVALHALTRAALRPGDRVVITGMGPIGMLILLAARHAGAGEIIASDIAAEPLALARTLGADQAITPEALDRFTADRGYFDIGFEASGAPSALPALMSVVRPRGRIVQVGLGGDLPVASMVLVTKEIDLLGTFRFTDEFAHAVALLGTGAIDVAPMLSATFPVDQAADAFALAADKTRAMKVQITF</sequence>
<dbReference type="InterPro" id="IPR036291">
    <property type="entry name" value="NAD(P)-bd_dom_sf"/>
</dbReference>
<protein>
    <submittedName>
        <fullName evidence="8">L-idonate 5-dehydrogenase</fullName>
    </submittedName>
</protein>
<comment type="cofactor">
    <cofactor evidence="1 6">
        <name>Zn(2+)</name>
        <dbReference type="ChEBI" id="CHEBI:29105"/>
    </cofactor>
</comment>
<dbReference type="Gene3D" id="3.40.50.720">
    <property type="entry name" value="NAD(P)-binding Rossmann-like Domain"/>
    <property type="match status" value="1"/>
</dbReference>
<keyword evidence="3 6" id="KW-0479">Metal-binding</keyword>
<proteinExistence type="inferred from homology"/>
<keyword evidence="5" id="KW-0560">Oxidoreductase</keyword>
<dbReference type="SUPFAM" id="SSF51735">
    <property type="entry name" value="NAD(P)-binding Rossmann-fold domains"/>
    <property type="match status" value="1"/>
</dbReference>
<dbReference type="PANTHER" id="PTHR43161:SF9">
    <property type="entry name" value="SORBITOL DEHYDROGENASE"/>
    <property type="match status" value="1"/>
</dbReference>
<dbReference type="InterPro" id="IPR013149">
    <property type="entry name" value="ADH-like_C"/>
</dbReference>
<dbReference type="OrthoDB" id="9809185at2"/>
<keyword evidence="4 6" id="KW-0862">Zinc</keyword>
<dbReference type="Pfam" id="PF00107">
    <property type="entry name" value="ADH_zinc_N"/>
    <property type="match status" value="1"/>
</dbReference>
<evidence type="ECO:0000256" key="6">
    <source>
        <dbReference type="RuleBase" id="RU361277"/>
    </source>
</evidence>
<accession>A0A8G2CMW1</accession>
<dbReference type="Pfam" id="PF08240">
    <property type="entry name" value="ADH_N"/>
    <property type="match status" value="1"/>
</dbReference>
<dbReference type="GO" id="GO:0008270">
    <property type="term" value="F:zinc ion binding"/>
    <property type="evidence" value="ECO:0007669"/>
    <property type="project" value="InterPro"/>
</dbReference>
<dbReference type="PANTHER" id="PTHR43161">
    <property type="entry name" value="SORBITOL DEHYDROGENASE"/>
    <property type="match status" value="1"/>
</dbReference>
<dbReference type="InterPro" id="IPR020843">
    <property type="entry name" value="ER"/>
</dbReference>
<dbReference type="GO" id="GO:0016616">
    <property type="term" value="F:oxidoreductase activity, acting on the CH-OH group of donors, NAD or NADP as acceptor"/>
    <property type="evidence" value="ECO:0007669"/>
    <property type="project" value="UniProtKB-ARBA"/>
</dbReference>
<evidence type="ECO:0000256" key="3">
    <source>
        <dbReference type="ARBA" id="ARBA00022723"/>
    </source>
</evidence>
<evidence type="ECO:0000256" key="5">
    <source>
        <dbReference type="ARBA" id="ARBA00023002"/>
    </source>
</evidence>
<dbReference type="SMART" id="SM00829">
    <property type="entry name" value="PKS_ER"/>
    <property type="match status" value="1"/>
</dbReference>
<dbReference type="EMBL" id="FTNE01000024">
    <property type="protein sequence ID" value="SIR31958.1"/>
    <property type="molecule type" value="Genomic_DNA"/>
</dbReference>
<dbReference type="CDD" id="cd08232">
    <property type="entry name" value="idonate-5-DH"/>
    <property type="match status" value="1"/>
</dbReference>
<keyword evidence="9" id="KW-1185">Reference proteome</keyword>
<dbReference type="InterPro" id="IPR002328">
    <property type="entry name" value="ADH_Zn_CS"/>
</dbReference>
<name>A0A8G2CMW1_ACIRU</name>
<dbReference type="Proteomes" id="UP000186308">
    <property type="component" value="Unassembled WGS sequence"/>
</dbReference>
<dbReference type="SUPFAM" id="SSF50129">
    <property type="entry name" value="GroES-like"/>
    <property type="match status" value="1"/>
</dbReference>
<organism evidence="8 9">
    <name type="scientific">Acidiphilium rubrum</name>
    <dbReference type="NCBI Taxonomy" id="526"/>
    <lineage>
        <taxon>Bacteria</taxon>
        <taxon>Pseudomonadati</taxon>
        <taxon>Pseudomonadota</taxon>
        <taxon>Alphaproteobacteria</taxon>
        <taxon>Acetobacterales</taxon>
        <taxon>Acidocellaceae</taxon>
        <taxon>Acidiphilium</taxon>
    </lineage>
</organism>
<dbReference type="InterPro" id="IPR013154">
    <property type="entry name" value="ADH-like_N"/>
</dbReference>
<evidence type="ECO:0000259" key="7">
    <source>
        <dbReference type="SMART" id="SM00829"/>
    </source>
</evidence>
<evidence type="ECO:0000313" key="8">
    <source>
        <dbReference type="EMBL" id="SIR31958.1"/>
    </source>
</evidence>
<evidence type="ECO:0000256" key="2">
    <source>
        <dbReference type="ARBA" id="ARBA00008072"/>
    </source>
</evidence>
<comment type="similarity">
    <text evidence="2 6">Belongs to the zinc-containing alcohol dehydrogenase family.</text>
</comment>
<dbReference type="AlphaFoldDB" id="A0A8G2CMW1"/>
<reference evidence="8 9" key="1">
    <citation type="submission" date="2017-01" db="EMBL/GenBank/DDBJ databases">
        <authorList>
            <person name="Varghese N."/>
            <person name="Submissions S."/>
        </authorList>
    </citation>
    <scope>NUCLEOTIDE SEQUENCE [LARGE SCALE GENOMIC DNA]</scope>
    <source>
        <strain evidence="8 9">ATCC 35905</strain>
    </source>
</reference>
<feature type="domain" description="Enoyl reductase (ER)" evidence="7">
    <location>
        <begin position="10"/>
        <end position="337"/>
    </location>
</feature>
<evidence type="ECO:0000313" key="9">
    <source>
        <dbReference type="Proteomes" id="UP000186308"/>
    </source>
</evidence>
<comment type="caution">
    <text evidence="8">The sequence shown here is derived from an EMBL/GenBank/DDBJ whole genome shotgun (WGS) entry which is preliminary data.</text>
</comment>
<dbReference type="PROSITE" id="PS00059">
    <property type="entry name" value="ADH_ZINC"/>
    <property type="match status" value="1"/>
</dbReference>
<gene>
    <name evidence="8" type="ORF">SAMN05421828_12437</name>
</gene>
<evidence type="ECO:0000256" key="4">
    <source>
        <dbReference type="ARBA" id="ARBA00022833"/>
    </source>
</evidence>
<evidence type="ECO:0000256" key="1">
    <source>
        <dbReference type="ARBA" id="ARBA00001947"/>
    </source>
</evidence>
<dbReference type="Gene3D" id="3.90.180.10">
    <property type="entry name" value="Medium-chain alcohol dehydrogenases, catalytic domain"/>
    <property type="match status" value="1"/>
</dbReference>